<proteinExistence type="predicted"/>
<gene>
    <name evidence="1" type="ORF">BKL49_05115</name>
</gene>
<dbReference type="Proteomes" id="UP000188602">
    <property type="component" value="Unassembled WGS sequence"/>
</dbReference>
<keyword evidence="2" id="KW-1185">Reference proteome</keyword>
<evidence type="ECO:0000313" key="2">
    <source>
        <dbReference type="Proteomes" id="UP000188602"/>
    </source>
</evidence>
<protein>
    <submittedName>
        <fullName evidence="1">Holin</fullName>
    </submittedName>
</protein>
<dbReference type="Pfam" id="PF16080">
    <property type="entry name" value="Phage_holin_2_3"/>
    <property type="match status" value="1"/>
</dbReference>
<dbReference type="InterPro" id="IPR032118">
    <property type="entry name" value="Phage_holin_HP1"/>
</dbReference>
<comment type="caution">
    <text evidence="1">The sequence shown here is derived from an EMBL/GenBank/DDBJ whole genome shotgun (WGS) entry which is preliminary data.</text>
</comment>
<name>A0A1V3JR89_9PAST</name>
<organism evidence="1 2">
    <name type="scientific">Rodentibacter myodis</name>
    <dbReference type="NCBI Taxonomy" id="1907939"/>
    <lineage>
        <taxon>Bacteria</taxon>
        <taxon>Pseudomonadati</taxon>
        <taxon>Pseudomonadota</taxon>
        <taxon>Gammaproteobacteria</taxon>
        <taxon>Pasteurellales</taxon>
        <taxon>Pasteurellaceae</taxon>
        <taxon>Rodentibacter</taxon>
    </lineage>
</organism>
<evidence type="ECO:0000313" key="1">
    <source>
        <dbReference type="EMBL" id="OOF58923.1"/>
    </source>
</evidence>
<dbReference type="RefSeq" id="WP_077423552.1">
    <property type="nucleotide sequence ID" value="NZ_MLHQ01000011.1"/>
</dbReference>
<sequence>MSNKVDGVTPFVGSIIALISSLTLGEWYALFGILFGAISVWIAYRKYKEDVAVRKEELAYKMLVAKIEAKKLGIHTDE</sequence>
<dbReference type="EMBL" id="MLHQ01000011">
    <property type="protein sequence ID" value="OOF58923.1"/>
    <property type="molecule type" value="Genomic_DNA"/>
</dbReference>
<accession>A0A1V3JR89</accession>
<dbReference type="OrthoDB" id="5682358at2"/>
<dbReference type="AlphaFoldDB" id="A0A1V3JR89"/>
<reference evidence="1 2" key="1">
    <citation type="submission" date="2016-10" db="EMBL/GenBank/DDBJ databases">
        <title>Rodentibacter gen. nov. and new species.</title>
        <authorList>
            <person name="Christensen H."/>
        </authorList>
    </citation>
    <scope>NUCLEOTIDE SEQUENCE [LARGE SCALE GENOMIC DNA]</scope>
    <source>
        <strain evidence="1 2">Ac151</strain>
    </source>
</reference>
<dbReference type="STRING" id="1907939.BKL49_05115"/>